<gene>
    <name evidence="2" type="ORF">AVDCRST_MAG51-1566</name>
</gene>
<feature type="region of interest" description="Disordered" evidence="1">
    <location>
        <begin position="1"/>
        <end position="87"/>
    </location>
</feature>
<feature type="non-terminal residue" evidence="2">
    <location>
        <position position="1"/>
    </location>
</feature>
<accession>A0A6N3IU21</accession>
<proteinExistence type="predicted"/>
<dbReference type="EC" id="4.1.99.3" evidence="2"/>
<protein>
    <submittedName>
        <fullName evidence="2">Deoxyribodipyrimidine photolyase</fullName>
        <ecNumber evidence="2">4.1.99.3</ecNumber>
    </submittedName>
</protein>
<name>A0A6N3IU21_9BURK</name>
<reference evidence="2" key="1">
    <citation type="submission" date="2020-02" db="EMBL/GenBank/DDBJ databases">
        <authorList>
            <person name="Meier V. D."/>
        </authorList>
    </citation>
    <scope>NUCLEOTIDE SEQUENCE</scope>
    <source>
        <strain evidence="2">AVDCRST_MAG51</strain>
    </source>
</reference>
<feature type="compositionally biased region" description="Low complexity" evidence="1">
    <location>
        <begin position="17"/>
        <end position="26"/>
    </location>
</feature>
<evidence type="ECO:0000256" key="1">
    <source>
        <dbReference type="SAM" id="MobiDB-lite"/>
    </source>
</evidence>
<dbReference type="GO" id="GO:0003904">
    <property type="term" value="F:deoxyribodipyrimidine photo-lyase activity"/>
    <property type="evidence" value="ECO:0007669"/>
    <property type="project" value="UniProtKB-EC"/>
</dbReference>
<feature type="non-terminal residue" evidence="2">
    <location>
        <position position="87"/>
    </location>
</feature>
<keyword evidence="2" id="KW-0456">Lyase</keyword>
<evidence type="ECO:0000313" key="2">
    <source>
        <dbReference type="EMBL" id="CAA9413521.1"/>
    </source>
</evidence>
<sequence>QPGQPEPEVRRRRPLHRALPAAAGEAAGRRAARALARSPDRPRRSRAGAGPGLPGADRRPRAGAGGDAAALLGGEAAGGDRRCRRPV</sequence>
<dbReference type="EMBL" id="CADCUX010000332">
    <property type="protein sequence ID" value="CAA9413521.1"/>
    <property type="molecule type" value="Genomic_DNA"/>
</dbReference>
<organism evidence="2">
    <name type="scientific">uncultured Ramlibacter sp</name>
    <dbReference type="NCBI Taxonomy" id="260755"/>
    <lineage>
        <taxon>Bacteria</taxon>
        <taxon>Pseudomonadati</taxon>
        <taxon>Pseudomonadota</taxon>
        <taxon>Betaproteobacteria</taxon>
        <taxon>Burkholderiales</taxon>
        <taxon>Comamonadaceae</taxon>
        <taxon>Ramlibacter</taxon>
        <taxon>environmental samples</taxon>
    </lineage>
</organism>
<dbReference type="AlphaFoldDB" id="A0A6N3IU21"/>